<dbReference type="EMBL" id="BAABCX010000008">
    <property type="protein sequence ID" value="GAA3551081.1"/>
    <property type="molecule type" value="Genomic_DNA"/>
</dbReference>
<dbReference type="InterPro" id="IPR004175">
    <property type="entry name" value="RNA_CPDase"/>
</dbReference>
<feature type="active site" description="Proton acceptor" evidence="2">
    <location>
        <position position="123"/>
    </location>
</feature>
<dbReference type="Proteomes" id="UP001500795">
    <property type="component" value="Unassembled WGS sequence"/>
</dbReference>
<reference evidence="5" key="1">
    <citation type="journal article" date="2019" name="Int. J. Syst. Evol. Microbiol.">
        <title>The Global Catalogue of Microorganisms (GCM) 10K type strain sequencing project: providing services to taxonomists for standard genome sequencing and annotation.</title>
        <authorList>
            <consortium name="The Broad Institute Genomics Platform"/>
            <consortium name="The Broad Institute Genome Sequencing Center for Infectious Disease"/>
            <person name="Wu L."/>
            <person name="Ma J."/>
        </authorList>
    </citation>
    <scope>NUCLEOTIDE SEQUENCE [LARGE SCALE GENOMIC DNA]</scope>
    <source>
        <strain evidence="5">JCM 17110</strain>
    </source>
</reference>
<evidence type="ECO:0000256" key="2">
    <source>
        <dbReference type="HAMAP-Rule" id="MF_01940"/>
    </source>
</evidence>
<comment type="caution">
    <text evidence="2">Lacks conserved residue(s) required for the propagation of feature annotation.</text>
</comment>
<comment type="catalytic activity">
    <reaction evidence="2">
        <text>a 3'-end 2',3'-cyclophospho-ribonucleotide-RNA + H2O = a 3'-end 2'-phospho-ribonucleotide-RNA + H(+)</text>
        <dbReference type="Rhea" id="RHEA:11828"/>
        <dbReference type="Rhea" id="RHEA-COMP:10464"/>
        <dbReference type="Rhea" id="RHEA-COMP:17353"/>
        <dbReference type="ChEBI" id="CHEBI:15377"/>
        <dbReference type="ChEBI" id="CHEBI:15378"/>
        <dbReference type="ChEBI" id="CHEBI:83064"/>
        <dbReference type="ChEBI" id="CHEBI:173113"/>
        <dbReference type="EC" id="3.1.4.58"/>
    </reaction>
</comment>
<proteinExistence type="inferred from homology"/>
<gene>
    <name evidence="4" type="primary">thpR</name>
    <name evidence="4" type="ORF">GCM10022394_34100</name>
</gene>
<dbReference type="EC" id="3.1.4.58" evidence="2"/>
<evidence type="ECO:0000256" key="1">
    <source>
        <dbReference type="ARBA" id="ARBA00022801"/>
    </source>
</evidence>
<dbReference type="InterPro" id="IPR009097">
    <property type="entry name" value="Cyclic_Pdiesterase"/>
</dbReference>
<feature type="active site" description="Proton donor" evidence="2">
    <location>
        <position position="41"/>
    </location>
</feature>
<accession>A0ABP6WHN2</accession>
<protein>
    <recommendedName>
        <fullName evidence="2">RNA 2',3'-cyclic phosphodiesterase</fullName>
        <shortName evidence="2">RNA 2',3'-CPDase</shortName>
        <ecNumber evidence="2">3.1.4.58</ecNumber>
    </recommendedName>
</protein>
<keyword evidence="5" id="KW-1185">Reference proteome</keyword>
<name>A0ABP6WHN2_9GAMM</name>
<comment type="similarity">
    <text evidence="2">Belongs to the 2H phosphoesterase superfamily. ThpR family.</text>
</comment>
<evidence type="ECO:0000313" key="4">
    <source>
        <dbReference type="EMBL" id="GAA3551081.1"/>
    </source>
</evidence>
<dbReference type="PANTHER" id="PTHR35561">
    <property type="entry name" value="RNA 2',3'-CYCLIC PHOSPHODIESTERASE"/>
    <property type="match status" value="1"/>
</dbReference>
<sequence>MPKSTQRLFLAFPADQLRRPLLKLQDRLALPGRRIPPEQFHLTLRFLGELGAAQQAQVEQMVDRLPLVAFSLELDKLGCFGRAKVLWLGPTQIPEPLITLAGQAELGIQELGLDASRTGFHPHISLFRHTSSASRLPALPPIHYQPDRLVLYASQTTREGPSYESVHSWKLATR</sequence>
<dbReference type="Gene3D" id="3.90.1140.10">
    <property type="entry name" value="Cyclic phosphodiesterase"/>
    <property type="match status" value="1"/>
</dbReference>
<feature type="short sequence motif" description="HXTX 1" evidence="2">
    <location>
        <begin position="41"/>
        <end position="44"/>
    </location>
</feature>
<dbReference type="Pfam" id="PF02834">
    <property type="entry name" value="LigT_PEase"/>
    <property type="match status" value="1"/>
</dbReference>
<evidence type="ECO:0000259" key="3">
    <source>
        <dbReference type="Pfam" id="PF02834"/>
    </source>
</evidence>
<dbReference type="NCBIfam" id="TIGR02258">
    <property type="entry name" value="2_5_ligase"/>
    <property type="match status" value="1"/>
</dbReference>
<dbReference type="PANTHER" id="PTHR35561:SF1">
    <property type="entry name" value="RNA 2',3'-CYCLIC PHOSPHODIESTERASE"/>
    <property type="match status" value="1"/>
</dbReference>
<comment type="caution">
    <text evidence="4">The sequence shown here is derived from an EMBL/GenBank/DDBJ whole genome shotgun (WGS) entry which is preliminary data.</text>
</comment>
<evidence type="ECO:0000313" key="5">
    <source>
        <dbReference type="Proteomes" id="UP001500795"/>
    </source>
</evidence>
<comment type="function">
    <text evidence="2">Hydrolyzes RNA 2',3'-cyclic phosphodiester to an RNA 2'-phosphomonoester.</text>
</comment>
<dbReference type="HAMAP" id="MF_01940">
    <property type="entry name" value="RNA_CPDase"/>
    <property type="match status" value="1"/>
</dbReference>
<dbReference type="SUPFAM" id="SSF55144">
    <property type="entry name" value="LigT-like"/>
    <property type="match status" value="1"/>
</dbReference>
<dbReference type="RefSeq" id="WP_344960055.1">
    <property type="nucleotide sequence ID" value="NZ_BAABCX010000008.1"/>
</dbReference>
<keyword evidence="1 2" id="KW-0378">Hydrolase</keyword>
<dbReference type="InterPro" id="IPR014051">
    <property type="entry name" value="Phosphoesterase_HXTX"/>
</dbReference>
<feature type="domain" description="Phosphoesterase HXTX" evidence="3">
    <location>
        <begin position="13"/>
        <end position="87"/>
    </location>
</feature>
<organism evidence="4 5">
    <name type="scientific">Zobellella aerophila</name>
    <dbReference type="NCBI Taxonomy" id="870480"/>
    <lineage>
        <taxon>Bacteria</taxon>
        <taxon>Pseudomonadati</taxon>
        <taxon>Pseudomonadota</taxon>
        <taxon>Gammaproteobacteria</taxon>
        <taxon>Aeromonadales</taxon>
        <taxon>Aeromonadaceae</taxon>
        <taxon>Zobellella</taxon>
    </lineage>
</organism>